<accession>A0A219YCN5</accession>
<reference evidence="1 2" key="1">
    <citation type="journal article" date="2017" name="Sci. Rep.">
        <title>Characterization and diversity of phages infecting Aeromonas salmonicida subsp. salmonicida.</title>
        <authorList>
            <person name="Vincent A.T."/>
            <person name="Paquet V.E."/>
            <person name="Bernatchez A."/>
            <person name="Tremblay D.M."/>
            <person name="Moineau S."/>
            <person name="Charette S.J."/>
        </authorList>
    </citation>
    <scope>NUCLEOTIDE SEQUENCE [LARGE SCALE GENOMIC DNA]</scope>
</reference>
<dbReference type="Pfam" id="PF10902">
    <property type="entry name" value="WYL_2"/>
    <property type="match status" value="1"/>
</dbReference>
<evidence type="ECO:0000313" key="2">
    <source>
        <dbReference type="Proteomes" id="UP000225215"/>
    </source>
</evidence>
<evidence type="ECO:0000313" key="1">
    <source>
        <dbReference type="EMBL" id="APU01766.1"/>
    </source>
</evidence>
<dbReference type="EMBL" id="KY290955">
    <property type="protein sequence ID" value="APU01766.1"/>
    <property type="molecule type" value="Genomic_DNA"/>
</dbReference>
<organism evidence="1 2">
    <name type="scientific">Aeromonas phage 65.2</name>
    <dbReference type="NCBI Taxonomy" id="1932896"/>
    <lineage>
        <taxon>Viruses</taxon>
        <taxon>Duplodnaviria</taxon>
        <taxon>Heunggongvirae</taxon>
        <taxon>Uroviricota</taxon>
        <taxon>Caudoviricetes</taxon>
        <taxon>Pantevenvirales</taxon>
        <taxon>Straboviridae</taxon>
        <taxon>Emmerichvirinae</taxon>
        <taxon>Ishigurovirus</taxon>
        <taxon>Ishigurovirus osborne</taxon>
    </lineage>
</organism>
<dbReference type="Proteomes" id="UP000225215">
    <property type="component" value="Segment"/>
</dbReference>
<proteinExistence type="predicted"/>
<dbReference type="InterPro" id="IPR024401">
    <property type="entry name" value="WYL_prot"/>
</dbReference>
<name>A0A219YCN5_9CAUD</name>
<sequence>MNYNDLTVEGREVFKSSVIEILKSGVVDLTFEKVDGTQRSGKATLDPVLVESVIGRPEEAKPDSKPRKENPDVVRFFDVDKGEFRTFKLEKLVTLADLCHGDIFHGVETHMLSVGEK</sequence>
<protein>
    <submittedName>
        <fullName evidence="1">Tail fibers</fullName>
    </submittedName>
</protein>